<dbReference type="InterPro" id="IPR013249">
    <property type="entry name" value="RNA_pol_sigma70_r4_t2"/>
</dbReference>
<dbReference type="CDD" id="cd06171">
    <property type="entry name" value="Sigma70_r4"/>
    <property type="match status" value="1"/>
</dbReference>
<feature type="domain" description="RNA polymerase sigma-70 region 2" evidence="6">
    <location>
        <begin position="40"/>
        <end position="102"/>
    </location>
</feature>
<keyword evidence="4" id="KW-0238">DNA-binding</keyword>
<dbReference type="EMBL" id="QUMQ01000001">
    <property type="protein sequence ID" value="REF95195.1"/>
    <property type="molecule type" value="Genomic_DNA"/>
</dbReference>
<dbReference type="AlphaFoldDB" id="A0A3D9ZD45"/>
<evidence type="ECO:0000313" key="8">
    <source>
        <dbReference type="EMBL" id="REF95195.1"/>
    </source>
</evidence>
<dbReference type="GO" id="GO:0006352">
    <property type="term" value="P:DNA-templated transcription initiation"/>
    <property type="evidence" value="ECO:0007669"/>
    <property type="project" value="InterPro"/>
</dbReference>
<dbReference type="Pfam" id="PF08281">
    <property type="entry name" value="Sigma70_r4_2"/>
    <property type="match status" value="1"/>
</dbReference>
<dbReference type="GO" id="GO:0016987">
    <property type="term" value="F:sigma factor activity"/>
    <property type="evidence" value="ECO:0007669"/>
    <property type="project" value="UniProtKB-KW"/>
</dbReference>
<keyword evidence="3" id="KW-0731">Sigma factor</keyword>
<dbReference type="Pfam" id="PF04542">
    <property type="entry name" value="Sigma70_r2"/>
    <property type="match status" value="1"/>
</dbReference>
<gene>
    <name evidence="8" type="ORF">DFJ67_1147</name>
</gene>
<evidence type="ECO:0000256" key="5">
    <source>
        <dbReference type="ARBA" id="ARBA00023163"/>
    </source>
</evidence>
<dbReference type="InterPro" id="IPR036388">
    <property type="entry name" value="WH-like_DNA-bd_sf"/>
</dbReference>
<reference evidence="8 9" key="1">
    <citation type="submission" date="2018-08" db="EMBL/GenBank/DDBJ databases">
        <title>Sequencing the genomes of 1000 actinobacteria strains.</title>
        <authorList>
            <person name="Klenk H.-P."/>
        </authorList>
    </citation>
    <scope>NUCLEOTIDE SEQUENCE [LARGE SCALE GENOMIC DNA]</scope>
    <source>
        <strain evidence="8 9">DSM 44099</strain>
    </source>
</reference>
<comment type="caution">
    <text evidence="8">The sequence shown here is derived from an EMBL/GenBank/DDBJ whole genome shotgun (WGS) entry which is preliminary data.</text>
</comment>
<sequence>MAEYVAVGAVLPGRLSRREGVSVTADRQPDYAAFYVAQFRPVVRTAYLILYDREQAEDVTQDAFVQLYLHWSKVSRYDAPHAWVRRIAIRMAVRAAERERRRQVLSRLVIEPLAAGPEPIDLDLLRATAALPPQQRAAIVLYYYEDRPTAEVAALLDCSISAAKVLLHRARRTLAAVLGDEEVDDVR</sequence>
<dbReference type="PANTHER" id="PTHR43133">
    <property type="entry name" value="RNA POLYMERASE ECF-TYPE SIGMA FACTO"/>
    <property type="match status" value="1"/>
</dbReference>
<dbReference type="OrthoDB" id="3777963at2"/>
<dbReference type="SUPFAM" id="SSF88659">
    <property type="entry name" value="Sigma3 and sigma4 domains of RNA polymerase sigma factors"/>
    <property type="match status" value="1"/>
</dbReference>
<keyword evidence="9" id="KW-1185">Reference proteome</keyword>
<protein>
    <submittedName>
        <fullName evidence="8">RNA polymerase sigma-70 factor (ECF subfamily)</fullName>
    </submittedName>
</protein>
<organism evidence="8 9">
    <name type="scientific">Asanoa ferruginea</name>
    <dbReference type="NCBI Taxonomy" id="53367"/>
    <lineage>
        <taxon>Bacteria</taxon>
        <taxon>Bacillati</taxon>
        <taxon>Actinomycetota</taxon>
        <taxon>Actinomycetes</taxon>
        <taxon>Micromonosporales</taxon>
        <taxon>Micromonosporaceae</taxon>
        <taxon>Asanoa</taxon>
    </lineage>
</organism>
<dbReference type="Gene3D" id="1.10.10.10">
    <property type="entry name" value="Winged helix-like DNA-binding domain superfamily/Winged helix DNA-binding domain"/>
    <property type="match status" value="1"/>
</dbReference>
<comment type="similarity">
    <text evidence="1">Belongs to the sigma-70 factor family. ECF subfamily.</text>
</comment>
<name>A0A3D9ZD45_9ACTN</name>
<evidence type="ECO:0000259" key="6">
    <source>
        <dbReference type="Pfam" id="PF04542"/>
    </source>
</evidence>
<dbReference type="PANTHER" id="PTHR43133:SF50">
    <property type="entry name" value="ECF RNA POLYMERASE SIGMA FACTOR SIGM"/>
    <property type="match status" value="1"/>
</dbReference>
<feature type="domain" description="RNA polymerase sigma factor 70 region 4 type 2" evidence="7">
    <location>
        <begin position="123"/>
        <end position="174"/>
    </location>
</feature>
<dbReference type="NCBIfam" id="TIGR02937">
    <property type="entry name" value="sigma70-ECF"/>
    <property type="match status" value="1"/>
</dbReference>
<dbReference type="RefSeq" id="WP_116066921.1">
    <property type="nucleotide sequence ID" value="NZ_BONB01000084.1"/>
</dbReference>
<keyword evidence="5" id="KW-0804">Transcription</keyword>
<accession>A0A3D9ZD45</accession>
<keyword evidence="2" id="KW-0805">Transcription regulation</keyword>
<dbReference type="InterPro" id="IPR013324">
    <property type="entry name" value="RNA_pol_sigma_r3/r4-like"/>
</dbReference>
<dbReference type="InterPro" id="IPR013325">
    <property type="entry name" value="RNA_pol_sigma_r2"/>
</dbReference>
<dbReference type="InterPro" id="IPR014284">
    <property type="entry name" value="RNA_pol_sigma-70_dom"/>
</dbReference>
<evidence type="ECO:0000256" key="2">
    <source>
        <dbReference type="ARBA" id="ARBA00023015"/>
    </source>
</evidence>
<dbReference type="SUPFAM" id="SSF88946">
    <property type="entry name" value="Sigma2 domain of RNA polymerase sigma factors"/>
    <property type="match status" value="1"/>
</dbReference>
<evidence type="ECO:0000256" key="3">
    <source>
        <dbReference type="ARBA" id="ARBA00023082"/>
    </source>
</evidence>
<dbReference type="InterPro" id="IPR039425">
    <property type="entry name" value="RNA_pol_sigma-70-like"/>
</dbReference>
<evidence type="ECO:0000313" key="9">
    <source>
        <dbReference type="Proteomes" id="UP000256913"/>
    </source>
</evidence>
<dbReference type="GO" id="GO:0003677">
    <property type="term" value="F:DNA binding"/>
    <property type="evidence" value="ECO:0007669"/>
    <property type="project" value="UniProtKB-KW"/>
</dbReference>
<evidence type="ECO:0000259" key="7">
    <source>
        <dbReference type="Pfam" id="PF08281"/>
    </source>
</evidence>
<evidence type="ECO:0000256" key="4">
    <source>
        <dbReference type="ARBA" id="ARBA00023125"/>
    </source>
</evidence>
<dbReference type="InterPro" id="IPR007627">
    <property type="entry name" value="RNA_pol_sigma70_r2"/>
</dbReference>
<dbReference type="Gene3D" id="1.10.1740.10">
    <property type="match status" value="1"/>
</dbReference>
<evidence type="ECO:0000256" key="1">
    <source>
        <dbReference type="ARBA" id="ARBA00010641"/>
    </source>
</evidence>
<proteinExistence type="inferred from homology"/>
<dbReference type="Proteomes" id="UP000256913">
    <property type="component" value="Unassembled WGS sequence"/>
</dbReference>